<dbReference type="InterPro" id="IPR036390">
    <property type="entry name" value="WH_DNA-bd_sf"/>
</dbReference>
<sequence>HPPPHRYYKHDTIADSVKKATLFNKSFGDTDLFHPACVSDKATVAATNVENVHPASMSGRPSVEAPNSGDTKAEVVNLAAYVYGHGTDRGKVRAMLCSITHHAIHDRFFEARDLLLMSHLQDTIGTLTGDISTMILFNRMMVTLGLAAFRCGRIWDAHGCLTEIASSRVRELLAQGVNSTKYSSDRNLENEKAERRRQVPYHMHLNTDLIEAVHLTCAMLIEVPNIASEKPDTRRRVLSRHFRKHSDAYERQAFLGPPENTRDHVMAASRSLAAGDWAACYELLAGLPVWQLVAGADSAEKIKAVLKEQIREAALRTFMFAYSPHYETISLKFLCDKFDLPSQQVHSLVSKMMIGRELSAVWDGLTTIKINRVENSRLQTLALNYCEKVAQLVDSNEKLLDARSGVYGFSDRDFSAHNWRDAGRASGRNRAPHARMGGRGGNGMRRVGGRGGGRGGGGGGRGGGRGGGQKQWN</sequence>
<gene>
    <name evidence="6" type="ORF">TeGR_g11830</name>
</gene>
<dbReference type="Proteomes" id="UP001165060">
    <property type="component" value="Unassembled WGS sequence"/>
</dbReference>
<organism evidence="6 7">
    <name type="scientific">Tetraparma gracilis</name>
    <dbReference type="NCBI Taxonomy" id="2962635"/>
    <lineage>
        <taxon>Eukaryota</taxon>
        <taxon>Sar</taxon>
        <taxon>Stramenopiles</taxon>
        <taxon>Ochrophyta</taxon>
        <taxon>Bolidophyceae</taxon>
        <taxon>Parmales</taxon>
        <taxon>Triparmaceae</taxon>
        <taxon>Tetraparma</taxon>
    </lineage>
</organism>
<evidence type="ECO:0000256" key="1">
    <source>
        <dbReference type="ARBA" id="ARBA00022490"/>
    </source>
</evidence>
<dbReference type="Pfam" id="PF01399">
    <property type="entry name" value="PCI"/>
    <property type="match status" value="1"/>
</dbReference>
<keyword evidence="3" id="KW-0648">Protein biosynthesis</keyword>
<feature type="non-terminal residue" evidence="6">
    <location>
        <position position="1"/>
    </location>
</feature>
<keyword evidence="1" id="KW-0963">Cytoplasm</keyword>
<reference evidence="6 7" key="1">
    <citation type="journal article" date="2023" name="Commun. Biol.">
        <title>Genome analysis of Parmales, the sister group of diatoms, reveals the evolutionary specialization of diatoms from phago-mixotrophs to photoautotrophs.</title>
        <authorList>
            <person name="Ban H."/>
            <person name="Sato S."/>
            <person name="Yoshikawa S."/>
            <person name="Yamada K."/>
            <person name="Nakamura Y."/>
            <person name="Ichinomiya M."/>
            <person name="Sato N."/>
            <person name="Blanc-Mathieu R."/>
            <person name="Endo H."/>
            <person name="Kuwata A."/>
            <person name="Ogata H."/>
        </authorList>
    </citation>
    <scope>NUCLEOTIDE SEQUENCE [LARGE SCALE GENOMIC DNA]</scope>
</reference>
<name>A0ABQ6MRK6_9STRA</name>
<evidence type="ECO:0000256" key="4">
    <source>
        <dbReference type="SAM" id="MobiDB-lite"/>
    </source>
</evidence>
<dbReference type="InterPro" id="IPR027516">
    <property type="entry name" value="EIF3C"/>
</dbReference>
<keyword evidence="7" id="KW-1185">Reference proteome</keyword>
<feature type="domain" description="PCI" evidence="5">
    <location>
        <begin position="201"/>
        <end position="376"/>
    </location>
</feature>
<protein>
    <recommendedName>
        <fullName evidence="5">PCI domain-containing protein</fullName>
    </recommendedName>
</protein>
<dbReference type="PANTHER" id="PTHR13937">
    <property type="entry name" value="EUKARYOTIC TRANSLATION INITATION FACTOR 3, SUBUNIT 8 EIF3S8 -RELATED"/>
    <property type="match status" value="1"/>
</dbReference>
<keyword evidence="2" id="KW-0396">Initiation factor</keyword>
<dbReference type="InterPro" id="IPR008905">
    <property type="entry name" value="EIF3C_N_dom"/>
</dbReference>
<evidence type="ECO:0000313" key="6">
    <source>
        <dbReference type="EMBL" id="GMI31008.1"/>
    </source>
</evidence>
<dbReference type="InterPro" id="IPR000717">
    <property type="entry name" value="PCI_dom"/>
</dbReference>
<dbReference type="InterPro" id="IPR058999">
    <property type="entry name" value="EIF3CL_C"/>
</dbReference>
<dbReference type="PROSITE" id="PS50250">
    <property type="entry name" value="PCI"/>
    <property type="match status" value="1"/>
</dbReference>
<accession>A0ABQ6MRK6</accession>
<evidence type="ECO:0000259" key="5">
    <source>
        <dbReference type="PROSITE" id="PS50250"/>
    </source>
</evidence>
<feature type="region of interest" description="Disordered" evidence="4">
    <location>
        <begin position="421"/>
        <end position="473"/>
    </location>
</feature>
<evidence type="ECO:0000256" key="3">
    <source>
        <dbReference type="ARBA" id="ARBA00022917"/>
    </source>
</evidence>
<dbReference type="SMART" id="SM00088">
    <property type="entry name" value="PINT"/>
    <property type="match status" value="1"/>
</dbReference>
<dbReference type="Pfam" id="PF26569">
    <property type="entry name" value="EIF3CL_C"/>
    <property type="match status" value="1"/>
</dbReference>
<feature type="compositionally biased region" description="Gly residues" evidence="4">
    <location>
        <begin position="449"/>
        <end position="473"/>
    </location>
</feature>
<evidence type="ECO:0000256" key="2">
    <source>
        <dbReference type="ARBA" id="ARBA00022540"/>
    </source>
</evidence>
<evidence type="ECO:0000313" key="7">
    <source>
        <dbReference type="Proteomes" id="UP001165060"/>
    </source>
</evidence>
<proteinExistence type="predicted"/>
<dbReference type="SUPFAM" id="SSF46785">
    <property type="entry name" value="Winged helix' DNA-binding domain"/>
    <property type="match status" value="1"/>
</dbReference>
<comment type="caution">
    <text evidence="6">The sequence shown here is derived from an EMBL/GenBank/DDBJ whole genome shotgun (WGS) entry which is preliminary data.</text>
</comment>
<dbReference type="EMBL" id="BRYB01001681">
    <property type="protein sequence ID" value="GMI31008.1"/>
    <property type="molecule type" value="Genomic_DNA"/>
</dbReference>
<dbReference type="Pfam" id="PF05470">
    <property type="entry name" value="eIF-3c_N"/>
    <property type="match status" value="1"/>
</dbReference>
<dbReference type="PANTHER" id="PTHR13937:SF0">
    <property type="entry name" value="EUKARYOTIC TRANSLATION INITIATION FACTOR 3 SUBUNIT C-RELATED"/>
    <property type="match status" value="1"/>
</dbReference>